<name>A0A0P8DK84_9CYAN</name>
<dbReference type="GO" id="GO:0003993">
    <property type="term" value="F:acid phosphatase activity"/>
    <property type="evidence" value="ECO:0007669"/>
    <property type="project" value="InterPro"/>
</dbReference>
<accession>A0A0P8DK84</accession>
<proteinExistence type="predicted"/>
<gene>
    <name evidence="3" type="ORF">HLUCCA11_02245</name>
</gene>
<dbReference type="PATRIC" id="fig|1666911.3.peg.1682"/>
<dbReference type="Proteomes" id="UP000050465">
    <property type="component" value="Unassembled WGS sequence"/>
</dbReference>
<protein>
    <submittedName>
        <fullName evidence="3">Calcineurin-like phosphoesterase</fullName>
    </submittedName>
</protein>
<dbReference type="Pfam" id="PF00149">
    <property type="entry name" value="Metallophos"/>
    <property type="match status" value="1"/>
</dbReference>
<dbReference type="InterPro" id="IPR039331">
    <property type="entry name" value="PAPs-like"/>
</dbReference>
<dbReference type="InterPro" id="IPR029052">
    <property type="entry name" value="Metallo-depent_PP-like"/>
</dbReference>
<evidence type="ECO:0000313" key="3">
    <source>
        <dbReference type="EMBL" id="KPQ37275.1"/>
    </source>
</evidence>
<dbReference type="InterPro" id="IPR008963">
    <property type="entry name" value="Purple_acid_Pase-like_N"/>
</dbReference>
<dbReference type="InterPro" id="IPR004843">
    <property type="entry name" value="Calcineurin-like_PHP"/>
</dbReference>
<dbReference type="PANTHER" id="PTHR22953:SF153">
    <property type="entry name" value="PURPLE ACID PHOSPHATASE"/>
    <property type="match status" value="1"/>
</dbReference>
<dbReference type="EMBL" id="LJZR01000002">
    <property type="protein sequence ID" value="KPQ37275.1"/>
    <property type="molecule type" value="Genomic_DNA"/>
</dbReference>
<evidence type="ECO:0000256" key="1">
    <source>
        <dbReference type="ARBA" id="ARBA00022729"/>
    </source>
</evidence>
<organism evidence="3 4">
    <name type="scientific">Phormidesmis priestleyi Ana</name>
    <dbReference type="NCBI Taxonomy" id="1666911"/>
    <lineage>
        <taxon>Bacteria</taxon>
        <taxon>Bacillati</taxon>
        <taxon>Cyanobacteriota</taxon>
        <taxon>Cyanophyceae</taxon>
        <taxon>Leptolyngbyales</taxon>
        <taxon>Leptolyngbyaceae</taxon>
        <taxon>Phormidesmis</taxon>
    </lineage>
</organism>
<keyword evidence="1" id="KW-0732">Signal</keyword>
<dbReference type="GO" id="GO:0046872">
    <property type="term" value="F:metal ion binding"/>
    <property type="evidence" value="ECO:0007669"/>
    <property type="project" value="InterPro"/>
</dbReference>
<sequence length="658" mass="73574">MPGPYTSTKNTYRRFFHRQLFHRQFLLSAIAILSAISVLAMQLNNLPHRSAQIDQPFNQPASSQSSLAPEFLSLLTDPFLQLPTDSSVQVVWFTEFEGTEHIVEYSDPPIQIAAVTTQLSRTREDSDSRVQGRAFPEVTRRRIWRHEATIPGLKPGFHLPYRVISRDASGQSATSNRFTLAPNPPPDRPLKILLTSDHQLKPMTPANLQKVVETVGRVDAVFFAGDLVNIPDRASEWFDDARGLAFFPGLQGRTRYAVETSEIETSEIETSEIETSEIGNGENNQTPLSTIYTGGELIQHAPIFPNIGNHEVMGRYAEKEKLDPQFANTLPRDLVSRFYPTPDGGTPSQAWIADHSYNTQTYEEIFSLPTTQLPDGGTTEQYYAVSFGNVRLISLYVTQIWRSPSLAPNTQGRYRERHTDLNNPEIWGYGQHIFEPIKAGSPQHQWLQQELAKDEFKNAKYKVVMLHHPPHTLGGNIVPAFTDPILVENRAADGTLKSVQYEYPKEKDYLIRDLVPLLESAGVQLVFYGHSHLWNRFVSPSGMNFLETSNVGNSYGAHLTDNPRGVPTNEAAVEAGLLPFEQTYSALGNPNGLQPVIPTLSPLTTDSGEPLPYIASNDITSFSILDTGNGTISSYYFDLRKPKSAVVRFDEFALAKDL</sequence>
<dbReference type="Gene3D" id="3.60.21.10">
    <property type="match status" value="1"/>
</dbReference>
<comment type="caution">
    <text evidence="3">The sequence shown here is derived from an EMBL/GenBank/DDBJ whole genome shotgun (WGS) entry which is preliminary data.</text>
</comment>
<feature type="domain" description="Calcineurin-like phosphoesterase" evidence="2">
    <location>
        <begin position="300"/>
        <end position="532"/>
    </location>
</feature>
<dbReference type="SUPFAM" id="SSF56300">
    <property type="entry name" value="Metallo-dependent phosphatases"/>
    <property type="match status" value="1"/>
</dbReference>
<dbReference type="PANTHER" id="PTHR22953">
    <property type="entry name" value="ACID PHOSPHATASE RELATED"/>
    <property type="match status" value="1"/>
</dbReference>
<evidence type="ECO:0000259" key="2">
    <source>
        <dbReference type="Pfam" id="PF00149"/>
    </source>
</evidence>
<dbReference type="SUPFAM" id="SSF49363">
    <property type="entry name" value="Purple acid phosphatase, N-terminal domain"/>
    <property type="match status" value="1"/>
</dbReference>
<evidence type="ECO:0000313" key="4">
    <source>
        <dbReference type="Proteomes" id="UP000050465"/>
    </source>
</evidence>
<dbReference type="STRING" id="1666911.HLUCCA11_02245"/>
<dbReference type="AlphaFoldDB" id="A0A0P8DK84"/>
<reference evidence="3 4" key="1">
    <citation type="submission" date="2015-09" db="EMBL/GenBank/DDBJ databases">
        <title>Identification and resolution of microdiversity through metagenomic sequencing of parallel consortia.</title>
        <authorList>
            <person name="Nelson W.C."/>
            <person name="Romine M.F."/>
            <person name="Lindemann S.R."/>
        </authorList>
    </citation>
    <scope>NUCLEOTIDE SEQUENCE [LARGE SCALE GENOMIC DNA]</scope>
    <source>
        <strain evidence="3">Ana</strain>
    </source>
</reference>